<feature type="compositionally biased region" description="Basic and acidic residues" evidence="1">
    <location>
        <begin position="26"/>
        <end position="43"/>
    </location>
</feature>
<evidence type="ECO:0000313" key="2">
    <source>
        <dbReference type="EMBL" id="KNC84068.1"/>
    </source>
</evidence>
<dbReference type="EMBL" id="KQ241790">
    <property type="protein sequence ID" value="KNC84068.1"/>
    <property type="molecule type" value="Genomic_DNA"/>
</dbReference>
<protein>
    <submittedName>
        <fullName evidence="2">Uncharacterized protein</fullName>
    </submittedName>
</protein>
<evidence type="ECO:0000256" key="1">
    <source>
        <dbReference type="SAM" id="MobiDB-lite"/>
    </source>
</evidence>
<organism evidence="2 3">
    <name type="scientific">Sphaeroforma arctica JP610</name>
    <dbReference type="NCBI Taxonomy" id="667725"/>
    <lineage>
        <taxon>Eukaryota</taxon>
        <taxon>Ichthyosporea</taxon>
        <taxon>Ichthyophonida</taxon>
        <taxon>Sphaeroforma</taxon>
    </lineage>
</organism>
<proteinExistence type="predicted"/>
<feature type="region of interest" description="Disordered" evidence="1">
    <location>
        <begin position="1"/>
        <end position="55"/>
    </location>
</feature>
<dbReference type="GeneID" id="25904200"/>
<dbReference type="Proteomes" id="UP000054560">
    <property type="component" value="Unassembled WGS sequence"/>
</dbReference>
<feature type="compositionally biased region" description="Polar residues" evidence="1">
    <location>
        <begin position="44"/>
        <end position="55"/>
    </location>
</feature>
<reference evidence="2 3" key="1">
    <citation type="submission" date="2011-02" db="EMBL/GenBank/DDBJ databases">
        <title>The Genome Sequence of Sphaeroforma arctica JP610.</title>
        <authorList>
            <consortium name="The Broad Institute Genome Sequencing Platform"/>
            <person name="Russ C."/>
            <person name="Cuomo C."/>
            <person name="Young S.K."/>
            <person name="Zeng Q."/>
            <person name="Gargeya S."/>
            <person name="Alvarado L."/>
            <person name="Berlin A."/>
            <person name="Chapman S.B."/>
            <person name="Chen Z."/>
            <person name="Freedman E."/>
            <person name="Gellesch M."/>
            <person name="Goldberg J."/>
            <person name="Griggs A."/>
            <person name="Gujja S."/>
            <person name="Heilman E."/>
            <person name="Heiman D."/>
            <person name="Howarth C."/>
            <person name="Mehta T."/>
            <person name="Neiman D."/>
            <person name="Pearson M."/>
            <person name="Roberts A."/>
            <person name="Saif S."/>
            <person name="Shea T."/>
            <person name="Shenoy N."/>
            <person name="Sisk P."/>
            <person name="Stolte C."/>
            <person name="Sykes S."/>
            <person name="White J."/>
            <person name="Yandava C."/>
            <person name="Burger G."/>
            <person name="Gray M.W."/>
            <person name="Holland P.W.H."/>
            <person name="King N."/>
            <person name="Lang F.B.F."/>
            <person name="Roger A.J."/>
            <person name="Ruiz-Trillo I."/>
            <person name="Haas B."/>
            <person name="Nusbaum C."/>
            <person name="Birren B."/>
        </authorList>
    </citation>
    <scope>NUCLEOTIDE SEQUENCE [LARGE SCALE GENOMIC DNA]</scope>
    <source>
        <strain evidence="2 3">JP610</strain>
    </source>
</reference>
<feature type="compositionally biased region" description="Polar residues" evidence="1">
    <location>
        <begin position="1"/>
        <end position="22"/>
    </location>
</feature>
<evidence type="ECO:0000313" key="3">
    <source>
        <dbReference type="Proteomes" id="UP000054560"/>
    </source>
</evidence>
<sequence length="372" mass="41805">MLVTPENNQNNQDRLANVSHSVSADLRQEESETETRLADDTRSQECINSTESTSPDNIISTESIIQKVDSNSEAALIRQSEVDSTIYYVLGTRVFSGTGPRMLSQGARNAYTDDLYAPGDEHDNVRIRWQFDSELMLYDATCAAAVATIRRRFTRHTQNYKQSRMVEIVSFVPAAREAVLKSLDTVTEWEGVHFGNYRTKKVFDISRNGVLVLSLFDSDDAINRIAFLHKIDSISGAKKGPVPFQGQTKNVAVPGSVKDTEFYYVSLPDTANFAVQLGGPCGSLTRCDYCLHKGLMQTHAIYEPKFDVCRSRTDYSNCLHTNRVSLYNFQHNKVNEYFADHIVPHFPKCKGFDQGKTYLCGDERSVSSQTVV</sequence>
<dbReference type="AlphaFoldDB" id="A0A0L0G793"/>
<accession>A0A0L0G793</accession>
<name>A0A0L0G793_9EUKA</name>
<dbReference type="RefSeq" id="XP_014157970.1">
    <property type="nucleotide sequence ID" value="XM_014302495.1"/>
</dbReference>
<gene>
    <name evidence="2" type="ORF">SARC_03696</name>
</gene>
<keyword evidence="3" id="KW-1185">Reference proteome</keyword>